<dbReference type="RefSeq" id="WP_283410917.1">
    <property type="nucleotide sequence ID" value="NZ_FXUF01000027.1"/>
</dbReference>
<keyword evidence="1" id="KW-1133">Transmembrane helix</keyword>
<dbReference type="Proteomes" id="UP001158066">
    <property type="component" value="Unassembled WGS sequence"/>
</dbReference>
<keyword evidence="1" id="KW-0812">Transmembrane</keyword>
<reference evidence="2" key="1">
    <citation type="submission" date="2017-05" db="EMBL/GenBank/DDBJ databases">
        <authorList>
            <person name="Varghese N."/>
            <person name="Submissions S."/>
        </authorList>
    </citation>
    <scope>NUCLEOTIDE SEQUENCE</scope>
    <source>
        <strain evidence="2">Su22</strain>
    </source>
</reference>
<comment type="caution">
    <text evidence="2">The sequence shown here is derived from an EMBL/GenBank/DDBJ whole genome shotgun (WGS) entry which is preliminary data.</text>
</comment>
<keyword evidence="1" id="KW-0472">Membrane</keyword>
<organism evidence="2 3">
    <name type="scientific">Anoxynatronum buryatiense</name>
    <dbReference type="NCBI Taxonomy" id="489973"/>
    <lineage>
        <taxon>Bacteria</taxon>
        <taxon>Bacillati</taxon>
        <taxon>Bacillota</taxon>
        <taxon>Clostridia</taxon>
        <taxon>Eubacteriales</taxon>
        <taxon>Clostridiaceae</taxon>
        <taxon>Anoxynatronum</taxon>
    </lineage>
</organism>
<evidence type="ECO:0000256" key="1">
    <source>
        <dbReference type="SAM" id="Phobius"/>
    </source>
</evidence>
<dbReference type="EMBL" id="FXUF01000027">
    <property type="protein sequence ID" value="SMP72278.1"/>
    <property type="molecule type" value="Genomic_DNA"/>
</dbReference>
<accession>A0AA46AKL9</accession>
<sequence>MNHLISWIIFNQVLILIITNILLVIVTLAYVLLTRSMVKFAERQVKVVSNPILGIRITKMHISKVDASRGRTLTVQIELVNIGNGPAIDIQIDGEIILSNSDVNGEKVIPSYTEPRRLPFLMVGEKSEDSFETNVYFRNKAILYLFDDFREEARLNQHRININPEMEAYKASKLIVIVYYSNNLGQQFKSSLEIYVNLGMEMNVDKDAKSVTVKPKEIPTDDQEIELDNHPYIRPEFRSVLIKEKEIEQELVKRNSNRKLFA</sequence>
<proteinExistence type="predicted"/>
<keyword evidence="3" id="KW-1185">Reference proteome</keyword>
<name>A0AA46AKL9_9CLOT</name>
<gene>
    <name evidence="2" type="ORF">SAMN06296020_1277</name>
</gene>
<protein>
    <submittedName>
        <fullName evidence="2">Uncharacterized protein</fullName>
    </submittedName>
</protein>
<dbReference type="AlphaFoldDB" id="A0AA46AKL9"/>
<feature type="transmembrane region" description="Helical" evidence="1">
    <location>
        <begin position="6"/>
        <end position="33"/>
    </location>
</feature>
<evidence type="ECO:0000313" key="2">
    <source>
        <dbReference type="EMBL" id="SMP72278.1"/>
    </source>
</evidence>
<evidence type="ECO:0000313" key="3">
    <source>
        <dbReference type="Proteomes" id="UP001158066"/>
    </source>
</evidence>